<organism evidence="22 23">
    <name type="scientific">Mytilus galloprovincialis</name>
    <name type="common">Mediterranean mussel</name>
    <dbReference type="NCBI Taxonomy" id="29158"/>
    <lineage>
        <taxon>Eukaryota</taxon>
        <taxon>Metazoa</taxon>
        <taxon>Spiralia</taxon>
        <taxon>Lophotrochozoa</taxon>
        <taxon>Mollusca</taxon>
        <taxon>Bivalvia</taxon>
        <taxon>Autobranchia</taxon>
        <taxon>Pteriomorphia</taxon>
        <taxon>Mytilida</taxon>
        <taxon>Mytiloidea</taxon>
        <taxon>Mytilidae</taxon>
        <taxon>Mytilinae</taxon>
        <taxon>Mytilus</taxon>
    </lineage>
</organism>
<name>A0A8B6GZD0_MYTGA</name>
<evidence type="ECO:0000256" key="4">
    <source>
        <dbReference type="ARBA" id="ARBA00022475"/>
    </source>
</evidence>
<keyword evidence="13" id="KW-0107">Calcium channel</keyword>
<dbReference type="GO" id="GO:0005886">
    <property type="term" value="C:plasma membrane"/>
    <property type="evidence" value="ECO:0007669"/>
    <property type="project" value="UniProtKB-SubCell"/>
</dbReference>
<dbReference type="GO" id="GO:0005509">
    <property type="term" value="F:calcium ion binding"/>
    <property type="evidence" value="ECO:0007669"/>
    <property type="project" value="InterPro"/>
</dbReference>
<evidence type="ECO:0000256" key="16">
    <source>
        <dbReference type="SAM" id="MobiDB-lite"/>
    </source>
</evidence>
<evidence type="ECO:0000256" key="3">
    <source>
        <dbReference type="ARBA" id="ARBA00007200"/>
    </source>
</evidence>
<dbReference type="InterPro" id="IPR003915">
    <property type="entry name" value="PKD_2"/>
</dbReference>
<feature type="transmembrane region" description="Helical" evidence="17">
    <location>
        <begin position="2986"/>
        <end position="3009"/>
    </location>
</feature>
<dbReference type="InterPro" id="IPR035986">
    <property type="entry name" value="PKD_dom_sf"/>
</dbReference>
<dbReference type="SUPFAM" id="SSF49723">
    <property type="entry name" value="Lipase/lipooxygenase domain (PLAT/LH2 domain)"/>
    <property type="match status" value="1"/>
</dbReference>
<feature type="transmembrane region" description="Helical" evidence="17">
    <location>
        <begin position="3072"/>
        <end position="3089"/>
    </location>
</feature>
<dbReference type="PROSITE" id="PS51111">
    <property type="entry name" value="REJ"/>
    <property type="match status" value="1"/>
</dbReference>
<evidence type="ECO:0000259" key="19">
    <source>
        <dbReference type="PROSITE" id="PS50095"/>
    </source>
</evidence>
<dbReference type="InterPro" id="IPR046791">
    <property type="entry name" value="Polycystin_dom"/>
</dbReference>
<feature type="transmembrane region" description="Helical" evidence="17">
    <location>
        <begin position="3110"/>
        <end position="3132"/>
    </location>
</feature>
<dbReference type="InterPro" id="IPR014010">
    <property type="entry name" value="REJ_dom"/>
</dbReference>
<dbReference type="Pfam" id="PF01477">
    <property type="entry name" value="PLAT"/>
    <property type="match status" value="1"/>
</dbReference>
<evidence type="ECO:0000256" key="13">
    <source>
        <dbReference type="PIRSR" id="PIRSR603915-1"/>
    </source>
</evidence>
<dbReference type="InterPro" id="IPR000601">
    <property type="entry name" value="PKD_dom"/>
</dbReference>
<evidence type="ECO:0000256" key="12">
    <source>
        <dbReference type="ARBA" id="ARBA00023273"/>
    </source>
</evidence>
<evidence type="ECO:0000256" key="15">
    <source>
        <dbReference type="PROSITE-ProRule" id="PRU00152"/>
    </source>
</evidence>
<feature type="region of interest" description="Disordered" evidence="16">
    <location>
        <begin position="2460"/>
        <end position="2480"/>
    </location>
</feature>
<keyword evidence="13" id="KW-0407">Ion channel</keyword>
<dbReference type="InterPro" id="IPR057244">
    <property type="entry name" value="GAIN_B"/>
</dbReference>
<evidence type="ECO:0000313" key="22">
    <source>
        <dbReference type="EMBL" id="VDI71640.1"/>
    </source>
</evidence>
<evidence type="ECO:0000256" key="14">
    <source>
        <dbReference type="PIRSR" id="PIRSR603915-2"/>
    </source>
</evidence>
<dbReference type="OrthoDB" id="6022660at2759"/>
<evidence type="ECO:0000256" key="11">
    <source>
        <dbReference type="ARBA" id="ARBA00023180"/>
    </source>
</evidence>
<dbReference type="GO" id="GO:0005262">
    <property type="term" value="F:calcium channel activity"/>
    <property type="evidence" value="ECO:0007669"/>
    <property type="project" value="UniProtKB-KW"/>
</dbReference>
<keyword evidence="10" id="KW-1015">Disulfide bond</keyword>
<keyword evidence="13" id="KW-0813">Transport</keyword>
<feature type="domain" description="PKD" evidence="18">
    <location>
        <begin position="829"/>
        <end position="915"/>
    </location>
</feature>
<sequence>MNGTYIFRLTITDDFGTVATQTQSIRVVEHLPSVSLSASFTSIMTGSSIDFIATVPDIASKDYGTLSYTFDFNDTTTEVSPSKEKVHTFGTAGTYYITVQVSNQAEIVQDTVIVGVFDTITGLTITADRIVQVSTTTSLTASVTTGNALTYSFEISDNALSSGNITDNVYNPSLSKTGHFNITLRAWNDLSSATVTKELYVVDTSTLEIIGFQHNAYQATNTLLAVTVDVLYYDISDLIITWTFDGNLVKGIGGLSTSYTFTTPGIYNFTVVLQSSSNTAVVVSGYSTVEIQDSVAGLIVSNDGPVGLASTGSAVVTVTASTTGGDKLQYTWDTGGTVQTTTSNFITLTKSTEVSETVVVMVWNDVSSQNGTTTYKVQYAVEGLKITCLNCTESSGVTYLQSTKTASFVASLTSGSNVTYNWTFGDGGSGTGISQTHSYTSAGTYTITVSGGNDVGTVIATFNITVQEEITSVSINCTNSTKFVNSTFILQANPVGGSDITYAWQDCGTCAQNYQTSEVYTTGTYYLSGTYIVSVKALNQINFVVASKFISVIDYITNVTVTSNLIQGQYAAKGQAYTFAAVANTDNSHMYYTWKVKTGATTLYSSPVHIYKNLTYTFTNSLQYEVEIRVWNTLSSEYTTTVDVMVEEEISGAYIYLDKTSPIATGEVLLVAAMTSTGTELSYIWILQNSTGQYTLNETAKSFTYTFSDKGDYVFILEVSNDLGMENVNKSISVMEAVTGVNISSIVNESYPYIAVGSYITFTAVIGTGESYTTTWTLADGVSTALTHGGINFPHNFTTSGTFTITVTVQNLVSTDSYSFTVYVQGSIASLTLVANTSLAETGQSVQFTANYNTGADNLVFEWTIEGTVINGTSDTLSHIFNTAGTFTAHIKVYNHISQMTAVVNVVVEVPISGFGITGCNAVQEINNAVSASFNVTQGTDVTYNYRLDTESSSSITGSGLSILYTYTTTGLYNLYVNATNQVSQESQQCLFTIIGPISGLAVDTTNSNFFVNYTVHFQVTGNNLIGVTYNWRFSPINENITTSDSLLQKIFTTSATYQYELVVSNGISSATISGTFFIDPLHCDAMNVAKGGQSDKIRKKSSTSTFEVTVDKKGCTSYTLKYDWKVYNSSTGCAGALNNQVTLNSATVTNTPKLMLDSKQDIGLYCVQLTTWYDDTPLIQTIGYNLTVVDSNLIAIIAGGSKLKYPQSSDIIVDGSGSFDPDSSSTTLLYSWGCSATYPLTLPTGFTDACATVGTSSSNTVTLATAHLLSGMTYTITLTVSANGRTSGTFTQEIEISSSDVPVPILNCITCQSTSSYLVNEGEHLAFTGTCLNCDPTDTKYYEWSVYTLDSSSNRVQLSITSAMSTTGINSENFVITAGNLPATNSFYIFKLEISKTNTVVTLQGETELILKANSKATGGTCSLLTSTAIDPLIDQVEISCTGYSDPDNVNGELNYKIVSHSKDSASTDESVVIYYGTLTSPAFYLAPWPGLARTAVNIKVYVVDEDGADTLSLDTNVTMSSTVTFGNQLSFVQTHTTTTLINLVNDNNPTALLQYGIALIHEMNEISRQEYATPTYSHVDDRNTVRNRITLSILGLPLETIYQQQQMAFILNHLTKYPGEFQTSICQTLVLNEVDILKNDMETQAVQGADKSEFTSGLLLEAVSNNMDAVNAAVYSSVNISNVTSLESNAVTDYKPVISTLDLTTTTASTEDHKQSIITRAFTFGDDIVILNLKTQLTAEDPIVITLDSIKVYGKRTWSDEIEQMYTSEGCVAVLSSGMLGSLYPTKSEVFQIMMVVPQNPFTWGSSGDVELNTKVIAAGFTDTNGKEISVSNIPTGKKPKFIILKNEATAYNLTSSPINSTDYAPQEGLTFASVVVEKGSAKKVVIDTSDGYGGSALHLQIRFVVVANPSATTNATGVIKTYLGKNYEATRSNYETTKEIKVEHMTSQADHRLYTLFVDHSEFDTDASYALTVYNDDPNYDVNISAAIYYSTCQFFDTSANTWDTNGCSPTDESIEKYAVCECEHLTPFGGGMLAPPNTLSFADLVNLDLVNNPVVFVTCSLIFVVYVIAVIICRRLDRSNLERISSIPLCGKDGSFKYEVTVVTGRQPGAGSTANVGVRLYGEYGRTNSKQLDKKWAFQRNCQDTFIMAHDTNLGNIEKLMIWHDNSGLDPSWYLIQVIVKDLQTDYKYYFFANFWMSLEIERGFIQKELLAAGSSEIQKFGRMFSRAVSNCMADRHLWYSVVDRPAMSRFTRVQRATCVVTILYTFMAINAIWYGLLKQEDNGNISAFGWEEVVLSLVTNVIAFPFTLIIIWMFKRSKSKNNIFEPAQRIGTAQTIEIDYDPNLAGSFKTNDELISCYDRESTTDSLVEASMTRNHLRRSRTLKITRQATDDSLSKAVNSIDSGISSLGASTDSKLKRTNNPTLWSKTEMKEVADGILQYLDDVETECMTKEQSLIQKRNSMGGKPTLKRSGTKKTEWKEIDDILNSDNEGKESRSRPLRKRDSTSTIGSYGKPGSSQSGKGYNPREDPTINGQDRKLPSAGSTFMWANKLRASSSMDSTTIQGTSMPAVEGIGPLEPDMGLAQQSSEGLDREDLQLLEKRDNSKSCTLPAWFVYVAYVICFVLCVTSVIMVILYGQTFGADIALQWILALLFCIAMSFIIIEPLKALVIAFYASSVLKKEDTIDDDAIDIQPTVDTSNETVKENKFTPLAGFALLNAKEEGHKILRMRLMLRQFTAYIFYLWLVMTLCYVNFSYDTYLFKTSVDISIIQPTTPGTEKSFVNMSNVDDFWAWSQSVLVSGLHHRELYTDLEFGTLLGVARMRLVRSVEEPCPATEHPLHSGLDSLTNRTCWGNYGYNEDENNYSEGWNYSQNLSWRYSTGSQTGSKTRYGYVYTYGGGGYVQNLGTTYNDTLTKLQDLQARNWIDEKTRAIFIDFTMYSAANDLTTVVNLMIEFPLTGGLNTSSDIQSQILLRFVQEVVDPLMVCQCILFLVNIYLVCHIFNAIKDHRKEYFTNTWNWFEMLTTLMAIVINGLYIGCVAEASSTFNDYFNNKNGFTNFEAISDTHVAMRYIQGILIFCLMIKVVKQLRFVKFLYVYERTLSDACGKLAGIAVIFIILFCSFAMAGYLWYGRSIDGFETYWHTLTSLTGMLHGHYSFWKLMDHQPIFTHFFLYFYYAFCYGITMALIISVLTDTYKTTKGQMYFKATMDMQDYEMVEFIMKRFKLWAGLDKPKQGIRRVHFDRRQFSASSRSSRPSSRDSNLSYDPFETNQRTTIKAADRLEATWEDALCTLERVCGLDEKEEQMVKTTQKNIDEWKFQNRIKNYEKELQSWSDKPPKGAPSAVRASRIPRRTSTTGSEAGNSKRGLGTPDSRTTGVRSRPLSDQGGRASSQPKRTNSRERFSIYNLIKSIKPSKDAWNE</sequence>
<dbReference type="InterPro" id="IPR002859">
    <property type="entry name" value="PKD/REJ-like"/>
</dbReference>
<feature type="transmembrane region" description="Helical" evidence="17">
    <location>
        <begin position="3174"/>
        <end position="3195"/>
    </location>
</feature>
<feature type="domain" description="PKD" evidence="18">
    <location>
        <begin position="67"/>
        <end position="105"/>
    </location>
</feature>
<dbReference type="SMART" id="SM00308">
    <property type="entry name" value="LH2"/>
    <property type="match status" value="1"/>
</dbReference>
<dbReference type="SUPFAM" id="SSF49299">
    <property type="entry name" value="PKD domain"/>
    <property type="match status" value="8"/>
</dbReference>
<protein>
    <submittedName>
        <fullName evidence="22">Polycystin 1</fullName>
    </submittedName>
</protein>
<keyword evidence="12" id="KW-0966">Cell projection</keyword>
<accession>A0A8B6GZD0</accession>
<dbReference type="InterPro" id="IPR036392">
    <property type="entry name" value="PLAT/LH2_dom_sf"/>
</dbReference>
<dbReference type="PRINTS" id="PR01433">
    <property type="entry name" value="POLYCYSTIN2"/>
</dbReference>
<dbReference type="CDD" id="cd00146">
    <property type="entry name" value="PKD"/>
    <property type="match status" value="5"/>
</dbReference>
<feature type="domain" description="GAIN-B" evidence="20">
    <location>
        <begin position="1898"/>
        <end position="2044"/>
    </location>
</feature>
<feature type="binding site" evidence="13">
    <location>
        <position position="3306"/>
    </location>
    <ligand>
        <name>Ca(2+)</name>
        <dbReference type="ChEBI" id="CHEBI:29108"/>
        <label>2</label>
    </ligand>
</feature>
<dbReference type="PROSITE" id="PS50221">
    <property type="entry name" value="GAIN_B"/>
    <property type="match status" value="1"/>
</dbReference>
<feature type="compositionally biased region" description="Low complexity" evidence="16">
    <location>
        <begin position="3251"/>
        <end position="3267"/>
    </location>
</feature>
<feature type="domain" description="PKD" evidence="18">
    <location>
        <begin position="675"/>
        <end position="741"/>
    </location>
</feature>
<dbReference type="InterPro" id="IPR000203">
    <property type="entry name" value="GPS"/>
</dbReference>
<dbReference type="Proteomes" id="UP000596742">
    <property type="component" value="Unassembled WGS sequence"/>
</dbReference>
<feature type="domain" description="PKD" evidence="18">
    <location>
        <begin position="414"/>
        <end position="473"/>
    </location>
</feature>
<evidence type="ECO:0000256" key="9">
    <source>
        <dbReference type="ARBA" id="ARBA00023136"/>
    </source>
</evidence>
<comment type="caution">
    <text evidence="15">Lacks conserved residue(s) required for the propagation of feature annotation.</text>
</comment>
<proteinExistence type="inferred from homology"/>
<feature type="region of interest" description="Disordered" evidence="16">
    <location>
        <begin position="3251"/>
        <end position="3270"/>
    </location>
</feature>
<keyword evidence="4" id="KW-1003">Cell membrane</keyword>
<dbReference type="PROSITE" id="PS50095">
    <property type="entry name" value="PLAT"/>
    <property type="match status" value="1"/>
</dbReference>
<feature type="domain" description="PLAT" evidence="19">
    <location>
        <begin position="2100"/>
        <end position="2215"/>
    </location>
</feature>
<keyword evidence="9 17" id="KW-0472">Membrane</keyword>
<feature type="compositionally biased region" description="Polar residues" evidence="16">
    <location>
        <begin position="3356"/>
        <end position="3365"/>
    </location>
</feature>
<keyword evidence="23" id="KW-1185">Reference proteome</keyword>
<feature type="disulfide bond" evidence="14">
    <location>
        <begin position="2836"/>
        <end position="2855"/>
    </location>
</feature>
<evidence type="ECO:0000256" key="10">
    <source>
        <dbReference type="ARBA" id="ARBA00023157"/>
    </source>
</evidence>
<evidence type="ECO:0000259" key="20">
    <source>
        <dbReference type="PROSITE" id="PS50221"/>
    </source>
</evidence>
<feature type="compositionally biased region" description="Basic and acidic residues" evidence="16">
    <location>
        <begin position="2529"/>
        <end position="2543"/>
    </location>
</feature>
<keyword evidence="13" id="KW-0109">Calcium transport</keyword>
<evidence type="ECO:0000259" key="18">
    <source>
        <dbReference type="PROSITE" id="PS50093"/>
    </source>
</evidence>
<feature type="transmembrane region" description="Helical" evidence="17">
    <location>
        <begin position="2740"/>
        <end position="2758"/>
    </location>
</feature>
<dbReference type="PANTHER" id="PTHR46730:SF1">
    <property type="entry name" value="PLAT DOMAIN-CONTAINING PROTEIN"/>
    <property type="match status" value="1"/>
</dbReference>
<dbReference type="PANTHER" id="PTHR46730">
    <property type="entry name" value="POLYCYSTIN-1"/>
    <property type="match status" value="1"/>
</dbReference>
<dbReference type="InterPro" id="IPR001024">
    <property type="entry name" value="PLAT/LH2_dom"/>
</dbReference>
<keyword evidence="13" id="KW-0106">Calcium</keyword>
<dbReference type="InterPro" id="IPR022409">
    <property type="entry name" value="PKD/Chitinase_dom"/>
</dbReference>
<keyword evidence="13" id="KW-0479">Metal-binding</keyword>
<feature type="compositionally biased region" description="Polar residues" evidence="16">
    <location>
        <begin position="2510"/>
        <end position="2526"/>
    </location>
</feature>
<dbReference type="Pfam" id="PF08016">
    <property type="entry name" value="PKD_channel"/>
    <property type="match status" value="1"/>
</dbReference>
<comment type="subcellular location">
    <subcellularLocation>
        <location evidence="2">Cell membrane</location>
        <topology evidence="2">Multi-pass membrane protein</topology>
    </subcellularLocation>
    <subcellularLocation>
        <location evidence="1">Cell projection</location>
        <location evidence="1">Cilium</location>
    </subcellularLocation>
</comment>
<feature type="region of interest" description="Disordered" evidence="16">
    <location>
        <begin position="2492"/>
        <end position="2544"/>
    </location>
</feature>
<keyword evidence="13" id="KW-0406">Ion transport</keyword>
<dbReference type="Pfam" id="PF20519">
    <property type="entry name" value="Polycystin_dom"/>
    <property type="match status" value="1"/>
</dbReference>
<dbReference type="SMART" id="SM00089">
    <property type="entry name" value="PKD"/>
    <property type="match status" value="10"/>
</dbReference>
<evidence type="ECO:0000313" key="23">
    <source>
        <dbReference type="Proteomes" id="UP000596742"/>
    </source>
</evidence>
<dbReference type="PROSITE" id="PS50093">
    <property type="entry name" value="PKD"/>
    <property type="match status" value="5"/>
</dbReference>
<comment type="similarity">
    <text evidence="3">Belongs to the polycystin family.</text>
</comment>
<comment type="caution">
    <text evidence="22">The sequence shown here is derived from an EMBL/GenBank/DDBJ whole genome shotgun (WGS) entry which is preliminary data.</text>
</comment>
<keyword evidence="8" id="KW-0969">Cilium</keyword>
<feature type="domain" description="REJ" evidence="21">
    <location>
        <begin position="1082"/>
        <end position="1629"/>
    </location>
</feature>
<dbReference type="GO" id="GO:0005929">
    <property type="term" value="C:cilium"/>
    <property type="evidence" value="ECO:0007669"/>
    <property type="project" value="UniProtKB-SubCell"/>
</dbReference>
<gene>
    <name evidence="22" type="ORF">MGAL_10B032715</name>
</gene>
<feature type="transmembrane region" description="Helical" evidence="17">
    <location>
        <begin position="3021"/>
        <end position="3040"/>
    </location>
</feature>
<feature type="transmembrane region" description="Helical" evidence="17">
    <location>
        <begin position="2299"/>
        <end position="2319"/>
    </location>
</feature>
<dbReference type="Pfam" id="PF01825">
    <property type="entry name" value="GPS"/>
    <property type="match status" value="1"/>
</dbReference>
<feature type="transmembrane region" description="Helical" evidence="17">
    <location>
        <begin position="2058"/>
        <end position="2077"/>
    </location>
</feature>
<evidence type="ECO:0000256" key="5">
    <source>
        <dbReference type="ARBA" id="ARBA00022692"/>
    </source>
</evidence>
<dbReference type="Pfam" id="PF02010">
    <property type="entry name" value="REJ"/>
    <property type="match status" value="1"/>
</dbReference>
<evidence type="ECO:0000256" key="17">
    <source>
        <dbReference type="SAM" id="Phobius"/>
    </source>
</evidence>
<feature type="transmembrane region" description="Helical" evidence="17">
    <location>
        <begin position="2614"/>
        <end position="2640"/>
    </location>
</feature>
<evidence type="ECO:0000256" key="6">
    <source>
        <dbReference type="ARBA" id="ARBA00022737"/>
    </source>
</evidence>
<feature type="transmembrane region" description="Helical" evidence="17">
    <location>
        <begin position="2652"/>
        <end position="2679"/>
    </location>
</feature>
<dbReference type="InterPro" id="IPR013783">
    <property type="entry name" value="Ig-like_fold"/>
</dbReference>
<reference evidence="22" key="1">
    <citation type="submission" date="2018-11" db="EMBL/GenBank/DDBJ databases">
        <authorList>
            <person name="Alioto T."/>
            <person name="Alioto T."/>
        </authorList>
    </citation>
    <scope>NUCLEOTIDE SEQUENCE</scope>
</reference>
<evidence type="ECO:0000256" key="2">
    <source>
        <dbReference type="ARBA" id="ARBA00004651"/>
    </source>
</evidence>
<evidence type="ECO:0000259" key="21">
    <source>
        <dbReference type="PROSITE" id="PS51111"/>
    </source>
</evidence>
<dbReference type="InterPro" id="IPR013122">
    <property type="entry name" value="PKD1_2_channel"/>
</dbReference>
<feature type="domain" description="PKD" evidence="18">
    <location>
        <begin position="767"/>
        <end position="831"/>
    </location>
</feature>
<feature type="transmembrane region" description="Helical" evidence="17">
    <location>
        <begin position="2261"/>
        <end position="2279"/>
    </location>
</feature>
<keyword evidence="5 17" id="KW-0812">Transmembrane</keyword>
<dbReference type="Gene3D" id="2.60.40.10">
    <property type="entry name" value="Immunoglobulins"/>
    <property type="match status" value="4"/>
</dbReference>
<dbReference type="Gene3D" id="2.60.60.20">
    <property type="entry name" value="PLAT/LH2 domain"/>
    <property type="match status" value="1"/>
</dbReference>
<dbReference type="Pfam" id="PF00801">
    <property type="entry name" value="PKD"/>
    <property type="match status" value="5"/>
</dbReference>
<feature type="compositionally biased region" description="Basic and acidic residues" evidence="16">
    <location>
        <begin position="2494"/>
        <end position="2509"/>
    </location>
</feature>
<dbReference type="EMBL" id="UYJE01009246">
    <property type="protein sequence ID" value="VDI71640.1"/>
    <property type="molecule type" value="Genomic_DNA"/>
</dbReference>
<evidence type="ECO:0000256" key="8">
    <source>
        <dbReference type="ARBA" id="ARBA00023069"/>
    </source>
</evidence>
<dbReference type="SMART" id="SM00303">
    <property type="entry name" value="GPS"/>
    <property type="match status" value="1"/>
</dbReference>
<keyword evidence="6" id="KW-0677">Repeat</keyword>
<keyword evidence="7 17" id="KW-1133">Transmembrane helix</keyword>
<evidence type="ECO:0000256" key="7">
    <source>
        <dbReference type="ARBA" id="ARBA00022989"/>
    </source>
</evidence>
<feature type="region of interest" description="Disordered" evidence="16">
    <location>
        <begin position="3332"/>
        <end position="3409"/>
    </location>
</feature>
<keyword evidence="11" id="KW-0325">Glycoprotein</keyword>
<evidence type="ECO:0000256" key="1">
    <source>
        <dbReference type="ARBA" id="ARBA00004138"/>
    </source>
</evidence>